<name>A0A127JQI4_9BURK</name>
<dbReference type="AlphaFoldDB" id="A0A127JQI4"/>
<gene>
    <name evidence="1" type="ORF">UC35_04130</name>
</gene>
<dbReference type="RefSeq" id="WP_061496461.1">
    <property type="nucleotide sequence ID" value="NZ_CP010951.1"/>
</dbReference>
<sequence>MSHHEQPVFGLGLSGFAPGEKKELESRLASRAGRPRWRFGAFAEADAWWINGARVRLMPDGMLRIAPGLPNEKALRLDLAAVDRPVAFATPLALAEPGSHRQFDPRSPLSIEQTLLQFDAWLRQARAQFVLGARIVEAGEQFDGGVYHVSHENRLLAVIDFEQRRAAFMPRAHPVALWEARWSRRPTGAHDLPESFAPTTPAELAWMYARHSERNLLPSRYRHRTIHYRRVPRVPLRMLRDSQLQILNELATGGLTLDELEVRTAWPRQRLERDLACLYFANAITTAQRNPDSIGRLAADDPVLRVVPHQRQDAGLTTPVMLELGADTVPVLARRPQAG</sequence>
<evidence type="ECO:0000313" key="1">
    <source>
        <dbReference type="EMBL" id="AMO22226.1"/>
    </source>
</evidence>
<protein>
    <submittedName>
        <fullName evidence="1">Uncharacterized protein</fullName>
    </submittedName>
</protein>
<dbReference type="Proteomes" id="UP000070433">
    <property type="component" value="Chromosome"/>
</dbReference>
<dbReference type="OrthoDB" id="8893470at2"/>
<dbReference type="EMBL" id="CP010951">
    <property type="protein sequence ID" value="AMO22226.1"/>
    <property type="molecule type" value="Genomic_DNA"/>
</dbReference>
<organism evidence="1 2">
    <name type="scientific">Ramlibacter tataouinensis</name>
    <dbReference type="NCBI Taxonomy" id="94132"/>
    <lineage>
        <taxon>Bacteria</taxon>
        <taxon>Pseudomonadati</taxon>
        <taxon>Pseudomonadota</taxon>
        <taxon>Betaproteobacteria</taxon>
        <taxon>Burkholderiales</taxon>
        <taxon>Comamonadaceae</taxon>
        <taxon>Ramlibacter</taxon>
    </lineage>
</organism>
<accession>A0A127JQI4</accession>
<keyword evidence="2" id="KW-1185">Reference proteome</keyword>
<evidence type="ECO:0000313" key="2">
    <source>
        <dbReference type="Proteomes" id="UP000070433"/>
    </source>
</evidence>
<proteinExistence type="predicted"/>
<reference evidence="1 2" key="1">
    <citation type="journal article" date="2014" name="Int. J. Syst. Evol. Microbiol.">
        <title>Ramlibacter solisilvae sp. nov., isolated from forest soil, and emended description of the genus Ramlibacter.</title>
        <authorList>
            <person name="Lee H.J."/>
            <person name="Lee S.H."/>
            <person name="Lee S.S."/>
            <person name="Lee J.S."/>
            <person name="Kim Y."/>
            <person name="Kim S.C."/>
            <person name="Jeon C.O."/>
        </authorList>
    </citation>
    <scope>NUCLEOTIDE SEQUENCE [LARGE SCALE GENOMIC DNA]</scope>
    <source>
        <strain evidence="1 2">5-10</strain>
    </source>
</reference>